<proteinExistence type="predicted"/>
<evidence type="ECO:0000256" key="2">
    <source>
        <dbReference type="PROSITE-ProRule" id="PRU00108"/>
    </source>
</evidence>
<feature type="transmembrane region" description="Helical" evidence="4">
    <location>
        <begin position="107"/>
        <end position="126"/>
    </location>
</feature>
<evidence type="ECO:0000256" key="4">
    <source>
        <dbReference type="SAM" id="Phobius"/>
    </source>
</evidence>
<dbReference type="GO" id="GO:0000977">
    <property type="term" value="F:RNA polymerase II transcription regulatory region sequence-specific DNA binding"/>
    <property type="evidence" value="ECO:0007669"/>
    <property type="project" value="TreeGrafter"/>
</dbReference>
<keyword evidence="4" id="KW-1133">Transmembrane helix</keyword>
<dbReference type="EMBL" id="OC918335">
    <property type="protein sequence ID" value="CAD7649184.1"/>
    <property type="molecule type" value="Genomic_DNA"/>
</dbReference>
<evidence type="ECO:0000313" key="6">
    <source>
        <dbReference type="EMBL" id="CAD7649184.1"/>
    </source>
</evidence>
<keyword evidence="4" id="KW-0472">Membrane</keyword>
<organism evidence="6">
    <name type="scientific">Oppiella nova</name>
    <dbReference type="NCBI Taxonomy" id="334625"/>
    <lineage>
        <taxon>Eukaryota</taxon>
        <taxon>Metazoa</taxon>
        <taxon>Ecdysozoa</taxon>
        <taxon>Arthropoda</taxon>
        <taxon>Chelicerata</taxon>
        <taxon>Arachnida</taxon>
        <taxon>Acari</taxon>
        <taxon>Acariformes</taxon>
        <taxon>Sarcoptiformes</taxon>
        <taxon>Oribatida</taxon>
        <taxon>Brachypylina</taxon>
        <taxon>Oppioidea</taxon>
        <taxon>Oppiidae</taxon>
        <taxon>Oppiella</taxon>
    </lineage>
</organism>
<reference evidence="6" key="1">
    <citation type="submission" date="2020-11" db="EMBL/GenBank/DDBJ databases">
        <authorList>
            <person name="Tran Van P."/>
        </authorList>
    </citation>
    <scope>NUCLEOTIDE SEQUENCE</scope>
</reference>
<dbReference type="SMART" id="SM00389">
    <property type="entry name" value="HOX"/>
    <property type="match status" value="1"/>
</dbReference>
<dbReference type="OrthoDB" id="6159439at2759"/>
<dbReference type="CDD" id="cd00086">
    <property type="entry name" value="homeodomain"/>
    <property type="match status" value="1"/>
</dbReference>
<dbReference type="InterPro" id="IPR001356">
    <property type="entry name" value="HD"/>
</dbReference>
<dbReference type="PANTHER" id="PTHR24329">
    <property type="entry name" value="HOMEOBOX PROTEIN ARISTALESS"/>
    <property type="match status" value="1"/>
</dbReference>
<keyword evidence="2 3" id="KW-0238">DNA-binding</keyword>
<accession>A0A7R9LWD4</accession>
<sequence>MSVKMNCKESATKRCRTRFNLWQIRKLEKVFHETHYPDTQQMEVLASETSISMSKMQIWFQNRRAKWRKNSRLKNFGGLASVRETAYVPAPHMADTLGFATQIPVRLLFLICIWQALGSVWTGMYGRNGSVSGI</sequence>
<dbReference type="SUPFAM" id="SSF46689">
    <property type="entry name" value="Homeodomain-like"/>
    <property type="match status" value="1"/>
</dbReference>
<dbReference type="EMBL" id="CAJPVJ010003510">
    <property type="protein sequence ID" value="CAG2167649.1"/>
    <property type="molecule type" value="Genomic_DNA"/>
</dbReference>
<evidence type="ECO:0000259" key="5">
    <source>
        <dbReference type="PROSITE" id="PS50071"/>
    </source>
</evidence>
<evidence type="ECO:0000256" key="3">
    <source>
        <dbReference type="RuleBase" id="RU000682"/>
    </source>
</evidence>
<keyword evidence="4" id="KW-0812">Transmembrane</keyword>
<feature type="domain" description="Homeobox" evidence="5">
    <location>
        <begin position="10"/>
        <end position="70"/>
    </location>
</feature>
<dbReference type="GO" id="GO:0005634">
    <property type="term" value="C:nucleus"/>
    <property type="evidence" value="ECO:0007669"/>
    <property type="project" value="UniProtKB-SubCell"/>
</dbReference>
<dbReference type="PROSITE" id="PS50071">
    <property type="entry name" value="HOMEOBOX_2"/>
    <property type="match status" value="1"/>
</dbReference>
<keyword evidence="2 3" id="KW-0539">Nucleus</keyword>
<dbReference type="Pfam" id="PF00046">
    <property type="entry name" value="Homeodomain"/>
    <property type="match status" value="1"/>
</dbReference>
<dbReference type="Gene3D" id="1.10.10.60">
    <property type="entry name" value="Homeodomain-like"/>
    <property type="match status" value="1"/>
</dbReference>
<dbReference type="InterPro" id="IPR050649">
    <property type="entry name" value="Paired_Homeobox_TFs"/>
</dbReference>
<comment type="subcellular location">
    <subcellularLocation>
        <location evidence="1 2 3">Nucleus</location>
    </subcellularLocation>
</comment>
<protein>
    <recommendedName>
        <fullName evidence="5">Homeobox domain-containing protein</fullName>
    </recommendedName>
</protein>
<keyword evidence="2 3" id="KW-0371">Homeobox</keyword>
<dbReference type="Proteomes" id="UP000728032">
    <property type="component" value="Unassembled WGS sequence"/>
</dbReference>
<dbReference type="GO" id="GO:0000981">
    <property type="term" value="F:DNA-binding transcription factor activity, RNA polymerase II-specific"/>
    <property type="evidence" value="ECO:0007669"/>
    <property type="project" value="TreeGrafter"/>
</dbReference>
<dbReference type="AlphaFoldDB" id="A0A7R9LWD4"/>
<dbReference type="PANTHER" id="PTHR24329:SF543">
    <property type="entry name" value="FI01017P-RELATED"/>
    <property type="match status" value="1"/>
</dbReference>
<dbReference type="InterPro" id="IPR009057">
    <property type="entry name" value="Homeodomain-like_sf"/>
</dbReference>
<evidence type="ECO:0000313" key="7">
    <source>
        <dbReference type="Proteomes" id="UP000728032"/>
    </source>
</evidence>
<evidence type="ECO:0000256" key="1">
    <source>
        <dbReference type="ARBA" id="ARBA00004123"/>
    </source>
</evidence>
<name>A0A7R9LWD4_9ACAR</name>
<feature type="DNA-binding region" description="Homeobox" evidence="2">
    <location>
        <begin position="12"/>
        <end position="71"/>
    </location>
</feature>
<keyword evidence="7" id="KW-1185">Reference proteome</keyword>
<gene>
    <name evidence="6" type="ORF">ONB1V03_LOCUS7146</name>
</gene>